<dbReference type="PIRSF" id="PIRSF000386">
    <property type="entry name" value="tRNA_mtase"/>
    <property type="match status" value="1"/>
</dbReference>
<sequence>MTIDIITIFPEICDFYFKHSLLGKAQQKGLLKLQIHNLRDFAKDKHKTVDDKPFGGGRGMVLKIEPILKAVQFLRKSEILNSKSEINLKFKIQNSKRKSRVILLSPRGKKFTQKMATRWSKLNQLILICGRYEGVDERVAKSLVDEEISIGDYVLMGGELPALIIVEATARLLPGVVGHSESLISERITKNKGFLEYPQYTRPEVFAIKDGKKLRVPKILLSGNHKEIEDWRQEHSKTIE</sequence>
<feature type="binding site" evidence="15 16">
    <location>
        <position position="130"/>
    </location>
    <ligand>
        <name>S-adenosyl-L-methionine</name>
        <dbReference type="ChEBI" id="CHEBI:59789"/>
    </ligand>
</feature>
<evidence type="ECO:0000259" key="18">
    <source>
        <dbReference type="Pfam" id="PF01746"/>
    </source>
</evidence>
<dbReference type="SUPFAM" id="SSF75217">
    <property type="entry name" value="alpha/beta knot"/>
    <property type="match status" value="1"/>
</dbReference>
<evidence type="ECO:0000256" key="12">
    <source>
        <dbReference type="ARBA" id="ARBA00029736"/>
    </source>
</evidence>
<gene>
    <name evidence="15" type="primary">trmD</name>
    <name evidence="19" type="ORF">COT20_02380</name>
</gene>
<keyword evidence="10 15" id="KW-0949">S-adenosyl-L-methionine</keyword>
<evidence type="ECO:0000256" key="7">
    <source>
        <dbReference type="ARBA" id="ARBA00022490"/>
    </source>
</evidence>
<dbReference type="InterPro" id="IPR016009">
    <property type="entry name" value="tRNA_MeTrfase_TRMD/TRM10"/>
</dbReference>
<evidence type="ECO:0000313" key="20">
    <source>
        <dbReference type="Proteomes" id="UP000229784"/>
    </source>
</evidence>
<dbReference type="AlphaFoldDB" id="A0A2M6XU53"/>
<accession>A0A2M6XU53</accession>
<comment type="caution">
    <text evidence="19">The sequence shown here is derived from an EMBL/GenBank/DDBJ whole genome shotgun (WGS) entry which is preliminary data.</text>
</comment>
<dbReference type="Proteomes" id="UP000229784">
    <property type="component" value="Unassembled WGS sequence"/>
</dbReference>
<dbReference type="CDD" id="cd18080">
    <property type="entry name" value="TrmD-like"/>
    <property type="match status" value="1"/>
</dbReference>
<keyword evidence="9 15" id="KW-0808">Transferase</keyword>
<comment type="subunit">
    <text evidence="4 15 17">Homodimer.</text>
</comment>
<dbReference type="InterPro" id="IPR029026">
    <property type="entry name" value="tRNA_m1G_MTases_N"/>
</dbReference>
<evidence type="ECO:0000256" key="5">
    <source>
        <dbReference type="ARBA" id="ARBA00012807"/>
    </source>
</evidence>
<dbReference type="EMBL" id="PEXQ01000059">
    <property type="protein sequence ID" value="PIU14892.1"/>
    <property type="molecule type" value="Genomic_DNA"/>
</dbReference>
<evidence type="ECO:0000256" key="6">
    <source>
        <dbReference type="ARBA" id="ARBA00014679"/>
    </source>
</evidence>
<evidence type="ECO:0000256" key="1">
    <source>
        <dbReference type="ARBA" id="ARBA00002634"/>
    </source>
</evidence>
<evidence type="ECO:0000256" key="2">
    <source>
        <dbReference type="ARBA" id="ARBA00004496"/>
    </source>
</evidence>
<evidence type="ECO:0000256" key="15">
    <source>
        <dbReference type="HAMAP-Rule" id="MF_00605"/>
    </source>
</evidence>
<dbReference type="Pfam" id="PF01746">
    <property type="entry name" value="tRNA_m1G_MT"/>
    <property type="match status" value="1"/>
</dbReference>
<comment type="catalytic activity">
    <reaction evidence="14 15 17">
        <text>guanosine(37) in tRNA + S-adenosyl-L-methionine = N(1)-methylguanosine(37) in tRNA + S-adenosyl-L-homocysteine + H(+)</text>
        <dbReference type="Rhea" id="RHEA:36899"/>
        <dbReference type="Rhea" id="RHEA-COMP:10145"/>
        <dbReference type="Rhea" id="RHEA-COMP:10147"/>
        <dbReference type="ChEBI" id="CHEBI:15378"/>
        <dbReference type="ChEBI" id="CHEBI:57856"/>
        <dbReference type="ChEBI" id="CHEBI:59789"/>
        <dbReference type="ChEBI" id="CHEBI:73542"/>
        <dbReference type="ChEBI" id="CHEBI:74269"/>
        <dbReference type="EC" id="2.1.1.228"/>
    </reaction>
</comment>
<evidence type="ECO:0000256" key="11">
    <source>
        <dbReference type="ARBA" id="ARBA00022694"/>
    </source>
</evidence>
<dbReference type="InterPro" id="IPR029028">
    <property type="entry name" value="Alpha/beta_knot_MTases"/>
</dbReference>
<evidence type="ECO:0000256" key="3">
    <source>
        <dbReference type="ARBA" id="ARBA00007630"/>
    </source>
</evidence>
<dbReference type="EC" id="2.1.1.228" evidence="5 15"/>
<keyword evidence="8 15" id="KW-0489">Methyltransferase</keyword>
<evidence type="ECO:0000256" key="4">
    <source>
        <dbReference type="ARBA" id="ARBA00011738"/>
    </source>
</evidence>
<dbReference type="PANTHER" id="PTHR46417:SF1">
    <property type="entry name" value="TRNA (GUANINE-N(1)-)-METHYLTRANSFERASE"/>
    <property type="match status" value="1"/>
</dbReference>
<evidence type="ECO:0000313" key="19">
    <source>
        <dbReference type="EMBL" id="PIU14892.1"/>
    </source>
</evidence>
<comment type="function">
    <text evidence="1 15 17">Specifically methylates guanosine-37 in various tRNAs.</text>
</comment>
<reference evidence="20" key="1">
    <citation type="submission" date="2017-09" db="EMBL/GenBank/DDBJ databases">
        <title>Depth-based differentiation of microbial function through sediment-hosted aquifers and enrichment of novel symbionts in the deep terrestrial subsurface.</title>
        <authorList>
            <person name="Probst A.J."/>
            <person name="Ladd B."/>
            <person name="Jarett J.K."/>
            <person name="Geller-Mcgrath D.E."/>
            <person name="Sieber C.M.K."/>
            <person name="Emerson J.B."/>
            <person name="Anantharaman K."/>
            <person name="Thomas B.C."/>
            <person name="Malmstrom R."/>
            <person name="Stieglmeier M."/>
            <person name="Klingl A."/>
            <person name="Woyke T."/>
            <person name="Ryan C.M."/>
            <person name="Banfield J.F."/>
        </authorList>
    </citation>
    <scope>NUCLEOTIDE SEQUENCE [LARGE SCALE GENOMIC DNA]</scope>
</reference>
<proteinExistence type="inferred from homology"/>
<dbReference type="GO" id="GO:0005829">
    <property type="term" value="C:cytosol"/>
    <property type="evidence" value="ECO:0007669"/>
    <property type="project" value="TreeGrafter"/>
</dbReference>
<dbReference type="InterPro" id="IPR023148">
    <property type="entry name" value="tRNA_m1G_MeTrfase_C_sf"/>
</dbReference>
<dbReference type="Gene3D" id="1.10.1270.20">
    <property type="entry name" value="tRNA(m1g37)methyltransferase, domain 2"/>
    <property type="match status" value="1"/>
</dbReference>
<dbReference type="GO" id="GO:0052906">
    <property type="term" value="F:tRNA (guanine(37)-N1)-methyltransferase activity"/>
    <property type="evidence" value="ECO:0007669"/>
    <property type="project" value="UniProtKB-UniRule"/>
</dbReference>
<dbReference type="HAMAP" id="MF_00605">
    <property type="entry name" value="TrmD"/>
    <property type="match status" value="1"/>
</dbReference>
<evidence type="ECO:0000256" key="16">
    <source>
        <dbReference type="PIRSR" id="PIRSR000386-1"/>
    </source>
</evidence>
<protein>
    <recommendedName>
        <fullName evidence="6 15">tRNA (guanine-N(1)-)-methyltransferase</fullName>
        <ecNumber evidence="5 15">2.1.1.228</ecNumber>
    </recommendedName>
    <alternativeName>
        <fullName evidence="12 15">M1G-methyltransferase</fullName>
    </alternativeName>
    <alternativeName>
        <fullName evidence="13 15">tRNA [GM37] methyltransferase</fullName>
    </alternativeName>
</protein>
<evidence type="ECO:0000256" key="14">
    <source>
        <dbReference type="ARBA" id="ARBA00047783"/>
    </source>
</evidence>
<dbReference type="Gene3D" id="3.40.1280.10">
    <property type="match status" value="1"/>
</dbReference>
<evidence type="ECO:0000256" key="9">
    <source>
        <dbReference type="ARBA" id="ARBA00022679"/>
    </source>
</evidence>
<evidence type="ECO:0000256" key="8">
    <source>
        <dbReference type="ARBA" id="ARBA00022603"/>
    </source>
</evidence>
<dbReference type="NCBIfam" id="TIGR00088">
    <property type="entry name" value="trmD"/>
    <property type="match status" value="1"/>
</dbReference>
<feature type="domain" description="tRNA methyltransferase TRMD/TRM10-type" evidence="18">
    <location>
        <begin position="1"/>
        <end position="237"/>
    </location>
</feature>
<feature type="binding site" evidence="15 16">
    <location>
        <begin position="150"/>
        <end position="155"/>
    </location>
    <ligand>
        <name>S-adenosyl-L-methionine</name>
        <dbReference type="ChEBI" id="CHEBI:59789"/>
    </ligand>
</feature>
<organism evidence="19 20">
    <name type="scientific">bacterium (Candidatus Gribaldobacteria) CG08_land_8_20_14_0_20_39_15</name>
    <dbReference type="NCBI Taxonomy" id="2014273"/>
    <lineage>
        <taxon>Bacteria</taxon>
        <taxon>Candidatus Gribaldobacteria</taxon>
    </lineage>
</organism>
<dbReference type="PANTHER" id="PTHR46417">
    <property type="entry name" value="TRNA (GUANINE-N(1)-)-METHYLTRANSFERASE"/>
    <property type="match status" value="1"/>
</dbReference>
<dbReference type="GO" id="GO:0002939">
    <property type="term" value="P:tRNA N1-guanine methylation"/>
    <property type="evidence" value="ECO:0007669"/>
    <property type="project" value="TreeGrafter"/>
</dbReference>
<comment type="subcellular location">
    <subcellularLocation>
        <location evidence="2 15 17">Cytoplasm</location>
    </subcellularLocation>
</comment>
<dbReference type="InterPro" id="IPR002649">
    <property type="entry name" value="tRNA_m1G_MeTrfase_TrmD"/>
</dbReference>
<dbReference type="NCBIfam" id="NF000648">
    <property type="entry name" value="PRK00026.1"/>
    <property type="match status" value="1"/>
</dbReference>
<dbReference type="FunFam" id="3.40.1280.10:FF:000001">
    <property type="entry name" value="tRNA (guanine-N(1)-)-methyltransferase"/>
    <property type="match status" value="1"/>
</dbReference>
<evidence type="ECO:0000256" key="10">
    <source>
        <dbReference type="ARBA" id="ARBA00022691"/>
    </source>
</evidence>
<comment type="similarity">
    <text evidence="3 15 17">Belongs to the RNA methyltransferase TrmD family.</text>
</comment>
<name>A0A2M6XU53_9BACT</name>
<keyword evidence="11 15" id="KW-0819">tRNA processing</keyword>
<evidence type="ECO:0000256" key="13">
    <source>
        <dbReference type="ARBA" id="ARBA00033392"/>
    </source>
</evidence>
<evidence type="ECO:0000256" key="17">
    <source>
        <dbReference type="RuleBase" id="RU003464"/>
    </source>
</evidence>
<keyword evidence="7 15" id="KW-0963">Cytoplasm</keyword>